<dbReference type="InterPro" id="IPR000581">
    <property type="entry name" value="ILV_EDD_N"/>
</dbReference>
<dbReference type="AlphaFoldDB" id="X1RNF0"/>
<dbReference type="GO" id="GO:0005829">
    <property type="term" value="C:cytosol"/>
    <property type="evidence" value="ECO:0007669"/>
    <property type="project" value="TreeGrafter"/>
</dbReference>
<dbReference type="EMBL" id="BARV01034111">
    <property type="protein sequence ID" value="GAI57039.1"/>
    <property type="molecule type" value="Genomic_DNA"/>
</dbReference>
<dbReference type="Pfam" id="PF00920">
    <property type="entry name" value="ILVD_EDD_N"/>
    <property type="match status" value="1"/>
</dbReference>
<comment type="similarity">
    <text evidence="1">Belongs to the IlvD/Edd family.</text>
</comment>
<evidence type="ECO:0000313" key="4">
    <source>
        <dbReference type="EMBL" id="GAI57039.1"/>
    </source>
</evidence>
<dbReference type="GO" id="GO:0016836">
    <property type="term" value="F:hydro-lyase activity"/>
    <property type="evidence" value="ECO:0007669"/>
    <property type="project" value="TreeGrafter"/>
</dbReference>
<proteinExistence type="inferred from homology"/>
<accession>X1RNF0</accession>
<dbReference type="SUPFAM" id="SSF143975">
    <property type="entry name" value="IlvD/EDD N-terminal domain-like"/>
    <property type="match status" value="1"/>
</dbReference>
<dbReference type="PANTHER" id="PTHR43661:SF3">
    <property type="entry name" value="D-XYLONATE DEHYDRATASE YAGF-RELATED"/>
    <property type="match status" value="1"/>
</dbReference>
<comment type="caution">
    <text evidence="4">The sequence shown here is derived from an EMBL/GenBank/DDBJ whole genome shotgun (WGS) entry which is preliminary data.</text>
</comment>
<dbReference type="InterPro" id="IPR037237">
    <property type="entry name" value="IlvD/EDD_N"/>
</dbReference>
<organism evidence="4">
    <name type="scientific">marine sediment metagenome</name>
    <dbReference type="NCBI Taxonomy" id="412755"/>
    <lineage>
        <taxon>unclassified sequences</taxon>
        <taxon>metagenomes</taxon>
        <taxon>ecological metagenomes</taxon>
    </lineage>
</organism>
<feature type="non-terminal residue" evidence="4">
    <location>
        <position position="106"/>
    </location>
</feature>
<evidence type="ECO:0000259" key="3">
    <source>
        <dbReference type="Pfam" id="PF00920"/>
    </source>
</evidence>
<evidence type="ECO:0000256" key="2">
    <source>
        <dbReference type="ARBA" id="ARBA00023239"/>
    </source>
</evidence>
<keyword evidence="2" id="KW-0456">Lyase</keyword>
<evidence type="ECO:0000256" key="1">
    <source>
        <dbReference type="ARBA" id="ARBA00006486"/>
    </source>
</evidence>
<feature type="domain" description="Dihydroxy-acid/6-phosphogluconate dehydratase N-terminal" evidence="3">
    <location>
        <begin position="31"/>
        <end position="105"/>
    </location>
</feature>
<sequence length="106" mass="11388">MRSDVVKRGLERAAQRSLLWALGLTDEEMARPFVGVISSFTDIVPGHLHLRRMAEAVKAGVYMAGGTPFEANTIAVCDGIAMGHAGMRFSLASRELIADSVETVAQ</sequence>
<name>X1RNF0_9ZZZZ</name>
<dbReference type="PANTHER" id="PTHR43661">
    <property type="entry name" value="D-XYLONATE DEHYDRATASE"/>
    <property type="match status" value="1"/>
</dbReference>
<reference evidence="4" key="1">
    <citation type="journal article" date="2014" name="Front. Microbiol.">
        <title>High frequency of phylogenetically diverse reductive dehalogenase-homologous genes in deep subseafloor sedimentary metagenomes.</title>
        <authorList>
            <person name="Kawai M."/>
            <person name="Futagami T."/>
            <person name="Toyoda A."/>
            <person name="Takaki Y."/>
            <person name="Nishi S."/>
            <person name="Hori S."/>
            <person name="Arai W."/>
            <person name="Tsubouchi T."/>
            <person name="Morono Y."/>
            <person name="Uchiyama I."/>
            <person name="Ito T."/>
            <person name="Fujiyama A."/>
            <person name="Inagaki F."/>
            <person name="Takami H."/>
        </authorList>
    </citation>
    <scope>NUCLEOTIDE SEQUENCE</scope>
    <source>
        <strain evidence="4">Expedition CK06-06</strain>
    </source>
</reference>
<gene>
    <name evidence="4" type="ORF">S06H3_53501</name>
</gene>
<protein>
    <recommendedName>
        <fullName evidence="3">Dihydroxy-acid/6-phosphogluconate dehydratase N-terminal domain-containing protein</fullName>
    </recommendedName>
</protein>